<dbReference type="Proteomes" id="UP001596107">
    <property type="component" value="Unassembled WGS sequence"/>
</dbReference>
<keyword evidence="5 9" id="KW-0812">Transmembrane</keyword>
<dbReference type="PANTHER" id="PTHR35011:SF10">
    <property type="entry name" value="TRAP TRANSPORTER SMALL PERMEASE PROTEIN"/>
    <property type="match status" value="1"/>
</dbReference>
<comment type="similarity">
    <text evidence="8 9">Belongs to the TRAP transporter small permease family.</text>
</comment>
<dbReference type="PANTHER" id="PTHR35011">
    <property type="entry name" value="2,3-DIKETO-L-GULONATE TRAP TRANSPORTER SMALL PERMEASE PROTEIN YIAM"/>
    <property type="match status" value="1"/>
</dbReference>
<feature type="transmembrane region" description="Helical" evidence="9">
    <location>
        <begin position="23"/>
        <end position="44"/>
    </location>
</feature>
<comment type="function">
    <text evidence="9">Part of the tripartite ATP-independent periplasmic (TRAP) transport system.</text>
</comment>
<evidence type="ECO:0000313" key="12">
    <source>
        <dbReference type="Proteomes" id="UP001596107"/>
    </source>
</evidence>
<keyword evidence="7 9" id="KW-0472">Membrane</keyword>
<evidence type="ECO:0000256" key="5">
    <source>
        <dbReference type="ARBA" id="ARBA00022692"/>
    </source>
</evidence>
<dbReference type="Pfam" id="PF04290">
    <property type="entry name" value="DctQ"/>
    <property type="match status" value="1"/>
</dbReference>
<evidence type="ECO:0000256" key="9">
    <source>
        <dbReference type="RuleBase" id="RU369079"/>
    </source>
</evidence>
<sequence>MAGSRSEPNTHLPDALARTGETLAIIAGVLLAILIVLMTVNVVLRYGFDSGIHGILEIMQIGMVLVIFLGLPHCTAVGAHIAVEMLTHILPAIFWRIINPIVDIGCAVIFAMMGWLSALRALDAHEYGDTTNFLRIPLALPWSVIALGSGATALIFAGKLFWAQTTSPERAPEDNP</sequence>
<evidence type="ECO:0000256" key="2">
    <source>
        <dbReference type="ARBA" id="ARBA00022448"/>
    </source>
</evidence>
<protein>
    <recommendedName>
        <fullName evidence="9">TRAP transporter small permease protein</fullName>
    </recommendedName>
</protein>
<keyword evidence="6 9" id="KW-1133">Transmembrane helix</keyword>
<evidence type="ECO:0000256" key="3">
    <source>
        <dbReference type="ARBA" id="ARBA00022475"/>
    </source>
</evidence>
<keyword evidence="2 9" id="KW-0813">Transport</keyword>
<feature type="transmembrane region" description="Helical" evidence="9">
    <location>
        <begin position="101"/>
        <end position="119"/>
    </location>
</feature>
<organism evidence="11 12">
    <name type="scientific">Nitratireductor kimnyeongensis</name>
    <dbReference type="NCBI Taxonomy" id="430679"/>
    <lineage>
        <taxon>Bacteria</taxon>
        <taxon>Pseudomonadati</taxon>
        <taxon>Pseudomonadota</taxon>
        <taxon>Alphaproteobacteria</taxon>
        <taxon>Hyphomicrobiales</taxon>
        <taxon>Phyllobacteriaceae</taxon>
        <taxon>Nitratireductor</taxon>
    </lineage>
</organism>
<gene>
    <name evidence="11" type="ORF">ACFPOD_09595</name>
</gene>
<reference evidence="12" key="1">
    <citation type="journal article" date="2019" name="Int. J. Syst. Evol. Microbiol.">
        <title>The Global Catalogue of Microorganisms (GCM) 10K type strain sequencing project: providing services to taxonomists for standard genome sequencing and annotation.</title>
        <authorList>
            <consortium name="The Broad Institute Genomics Platform"/>
            <consortium name="The Broad Institute Genome Sequencing Center for Infectious Disease"/>
            <person name="Wu L."/>
            <person name="Ma J."/>
        </authorList>
    </citation>
    <scope>NUCLEOTIDE SEQUENCE [LARGE SCALE GENOMIC DNA]</scope>
    <source>
        <strain evidence="12">JCM 3366</strain>
    </source>
</reference>
<comment type="caution">
    <text evidence="9">Lacks conserved residue(s) required for the propagation of feature annotation.</text>
</comment>
<keyword evidence="12" id="KW-1185">Reference proteome</keyword>
<name>A0ABW0T898_9HYPH</name>
<evidence type="ECO:0000313" key="11">
    <source>
        <dbReference type="EMBL" id="MFC5585367.1"/>
    </source>
</evidence>
<proteinExistence type="inferred from homology"/>
<comment type="subcellular location">
    <subcellularLocation>
        <location evidence="1 9">Cell inner membrane</location>
        <topology evidence="1 9">Multi-pass membrane protein</topology>
    </subcellularLocation>
</comment>
<feature type="domain" description="Tripartite ATP-independent periplasmic transporters DctQ component" evidence="10">
    <location>
        <begin position="34"/>
        <end position="161"/>
    </location>
</feature>
<comment type="caution">
    <text evidence="11">The sequence shown here is derived from an EMBL/GenBank/DDBJ whole genome shotgun (WGS) entry which is preliminary data.</text>
</comment>
<evidence type="ECO:0000256" key="7">
    <source>
        <dbReference type="ARBA" id="ARBA00023136"/>
    </source>
</evidence>
<accession>A0ABW0T898</accession>
<dbReference type="InterPro" id="IPR007387">
    <property type="entry name" value="TRAP_DctQ"/>
</dbReference>
<keyword evidence="4 9" id="KW-0997">Cell inner membrane</keyword>
<evidence type="ECO:0000256" key="6">
    <source>
        <dbReference type="ARBA" id="ARBA00022989"/>
    </source>
</evidence>
<evidence type="ECO:0000256" key="1">
    <source>
        <dbReference type="ARBA" id="ARBA00004429"/>
    </source>
</evidence>
<evidence type="ECO:0000259" key="10">
    <source>
        <dbReference type="Pfam" id="PF04290"/>
    </source>
</evidence>
<feature type="transmembrane region" description="Helical" evidence="9">
    <location>
        <begin position="139"/>
        <end position="162"/>
    </location>
</feature>
<evidence type="ECO:0000256" key="8">
    <source>
        <dbReference type="ARBA" id="ARBA00038436"/>
    </source>
</evidence>
<evidence type="ECO:0000256" key="4">
    <source>
        <dbReference type="ARBA" id="ARBA00022519"/>
    </source>
</evidence>
<comment type="subunit">
    <text evidence="9">The complex comprises the extracytoplasmic solute receptor protein and the two transmembrane proteins.</text>
</comment>
<dbReference type="InterPro" id="IPR055348">
    <property type="entry name" value="DctQ"/>
</dbReference>
<keyword evidence="3" id="KW-1003">Cell membrane</keyword>
<dbReference type="EMBL" id="JBHSNB010000002">
    <property type="protein sequence ID" value="MFC5585367.1"/>
    <property type="molecule type" value="Genomic_DNA"/>
</dbReference>
<dbReference type="RefSeq" id="WP_223021314.1">
    <property type="nucleotide sequence ID" value="NZ_CP078143.1"/>
</dbReference>